<evidence type="ECO:0000313" key="1">
    <source>
        <dbReference type="EMBL" id="GFR05016.1"/>
    </source>
</evidence>
<comment type="caution">
    <text evidence="1">The sequence shown here is derived from an EMBL/GenBank/DDBJ whole genome shotgun (WGS) entry which is preliminary data.</text>
</comment>
<dbReference type="OrthoDB" id="6429785at2759"/>
<evidence type="ECO:0000313" key="2">
    <source>
        <dbReference type="Proteomes" id="UP000887116"/>
    </source>
</evidence>
<name>A0A8X6JFZ5_TRICU</name>
<dbReference type="AlphaFoldDB" id="A0A8X6JFZ5"/>
<protein>
    <submittedName>
        <fullName evidence="1">Uncharacterized protein</fullName>
    </submittedName>
</protein>
<sequence length="75" mass="8714">MRIEHDYLAAHLHRINVLPSQECQLCDYGTMNAEHLRTCPVLDISETNQNSIFKKAHLYRSERHLMVKQPRVGVG</sequence>
<reference evidence="1" key="1">
    <citation type="submission" date="2020-07" db="EMBL/GenBank/DDBJ databases">
        <title>Multicomponent nature underlies the extraordinary mechanical properties of spider dragline silk.</title>
        <authorList>
            <person name="Kono N."/>
            <person name="Nakamura H."/>
            <person name="Mori M."/>
            <person name="Yoshida Y."/>
            <person name="Ohtoshi R."/>
            <person name="Malay A.D."/>
            <person name="Moran D.A.P."/>
            <person name="Tomita M."/>
            <person name="Numata K."/>
            <person name="Arakawa K."/>
        </authorList>
    </citation>
    <scope>NUCLEOTIDE SEQUENCE</scope>
</reference>
<dbReference type="EMBL" id="BMAO01015899">
    <property type="protein sequence ID" value="GFR05016.1"/>
    <property type="molecule type" value="Genomic_DNA"/>
</dbReference>
<gene>
    <name evidence="1" type="ORF">TNCT_31961</name>
</gene>
<keyword evidence="2" id="KW-1185">Reference proteome</keyword>
<dbReference type="Proteomes" id="UP000887116">
    <property type="component" value="Unassembled WGS sequence"/>
</dbReference>
<accession>A0A8X6JFZ5</accession>
<organism evidence="1 2">
    <name type="scientific">Trichonephila clavata</name>
    <name type="common">Joro spider</name>
    <name type="synonym">Nephila clavata</name>
    <dbReference type="NCBI Taxonomy" id="2740835"/>
    <lineage>
        <taxon>Eukaryota</taxon>
        <taxon>Metazoa</taxon>
        <taxon>Ecdysozoa</taxon>
        <taxon>Arthropoda</taxon>
        <taxon>Chelicerata</taxon>
        <taxon>Arachnida</taxon>
        <taxon>Araneae</taxon>
        <taxon>Araneomorphae</taxon>
        <taxon>Entelegynae</taxon>
        <taxon>Araneoidea</taxon>
        <taxon>Nephilidae</taxon>
        <taxon>Trichonephila</taxon>
    </lineage>
</organism>
<proteinExistence type="predicted"/>